<feature type="region of interest" description="Disordered" evidence="1">
    <location>
        <begin position="727"/>
        <end position="754"/>
    </location>
</feature>
<dbReference type="AlphaFoldDB" id="A0A923GJ20"/>
<organism evidence="4">
    <name type="scientific">Pseudomonas vlassakiae</name>
    <dbReference type="NCBI Taxonomy" id="485888"/>
    <lineage>
        <taxon>Bacteria</taxon>
        <taxon>Pseudomonadati</taxon>
        <taxon>Pseudomonadota</taxon>
        <taxon>Gammaproteobacteria</taxon>
        <taxon>Pseudomonadales</taxon>
        <taxon>Pseudomonadaceae</taxon>
        <taxon>Pseudomonas</taxon>
    </lineage>
</organism>
<dbReference type="EMBL" id="JABWRP010000009">
    <property type="protein sequence ID" value="MBC3471573.1"/>
    <property type="molecule type" value="Genomic_DNA"/>
</dbReference>
<dbReference type="Gene3D" id="1.25.40.10">
    <property type="entry name" value="Tetratricopeptide repeat domain"/>
    <property type="match status" value="1"/>
</dbReference>
<dbReference type="Pfam" id="PF13283">
    <property type="entry name" value="NfrA_C"/>
    <property type="match status" value="1"/>
</dbReference>
<feature type="signal peptide" evidence="2">
    <location>
        <begin position="1"/>
        <end position="20"/>
    </location>
</feature>
<dbReference type="InterPro" id="IPR025137">
    <property type="entry name" value="NfrA_C"/>
</dbReference>
<proteinExistence type="predicted"/>
<evidence type="ECO:0000313" key="6">
    <source>
        <dbReference type="Proteomes" id="UP000628137"/>
    </source>
</evidence>
<reference evidence="4 6" key="1">
    <citation type="journal article" date="2020" name="Microorganisms">
        <title>Reliable Identification of Environmental Pseudomonas Isolates Using the rpoD Gene.</title>
        <authorList>
            <consortium name="The Broad Institute Genome Sequencing Platform"/>
            <person name="Girard L."/>
            <person name="Lood C."/>
            <person name="Rokni-Zadeh H."/>
            <person name="van Noort V."/>
            <person name="Lavigne R."/>
            <person name="De Mot R."/>
        </authorList>
    </citation>
    <scope>NUCLEOTIDE SEQUENCE</scope>
    <source>
        <strain evidence="4 6">RW4S2</strain>
    </source>
</reference>
<protein>
    <submittedName>
        <fullName evidence="4">Phage receptor</fullName>
    </submittedName>
</protein>
<comment type="caution">
    <text evidence="4">The sequence shown here is derived from an EMBL/GenBank/DDBJ whole genome shotgun (WGS) entry which is preliminary data.</text>
</comment>
<dbReference type="EMBL" id="JABWRP020000014">
    <property type="protein sequence ID" value="MBV4543055.1"/>
    <property type="molecule type" value="Genomic_DNA"/>
</dbReference>
<dbReference type="Proteomes" id="UP000628137">
    <property type="component" value="Unassembled WGS sequence"/>
</dbReference>
<name>A0A923GJ20_9PSED</name>
<dbReference type="InterPro" id="IPR011990">
    <property type="entry name" value="TPR-like_helical_dom_sf"/>
</dbReference>
<accession>A0A923GJ20</accession>
<keyword evidence="6" id="KW-1185">Reference proteome</keyword>
<feature type="domain" description="Bacteriophage N4 adsorption protein A C-terminal" evidence="3">
    <location>
        <begin position="856"/>
        <end position="995"/>
    </location>
</feature>
<evidence type="ECO:0000313" key="5">
    <source>
        <dbReference type="EMBL" id="MBV4543055.1"/>
    </source>
</evidence>
<keyword evidence="4" id="KW-0675">Receptor</keyword>
<dbReference type="RefSeq" id="WP_186602995.1">
    <property type="nucleotide sequence ID" value="NZ_JABWRP020000014.1"/>
</dbReference>
<feature type="compositionally biased region" description="Polar residues" evidence="1">
    <location>
        <begin position="745"/>
        <end position="754"/>
    </location>
</feature>
<reference evidence="5" key="3">
    <citation type="submission" date="2021-06" db="EMBL/GenBank/DDBJ databases">
        <title>Updating the genus Pseudomonas: Description of 43 new species and partition of the Pseudomonas putida group.</title>
        <authorList>
            <person name="Girard L."/>
            <person name="Lood C."/>
            <person name="Vandamme P."/>
            <person name="Rokni-Zadeh H."/>
            <person name="Van Noort V."/>
            <person name="Hofte M."/>
            <person name="Lavigne R."/>
            <person name="De Mot R."/>
        </authorList>
    </citation>
    <scope>NUCLEOTIDE SEQUENCE</scope>
    <source>
        <strain evidence="5">RW4S2</strain>
    </source>
</reference>
<reference evidence="4" key="2">
    <citation type="submission" date="2020-07" db="EMBL/GenBank/DDBJ databases">
        <authorList>
            <person name="Lood C."/>
            <person name="Girard L."/>
        </authorList>
    </citation>
    <scope>NUCLEOTIDE SEQUENCE</scope>
    <source>
        <strain evidence="4">RW4S2</strain>
    </source>
</reference>
<gene>
    <name evidence="5" type="ORF">HU738_018595</name>
    <name evidence="4" type="ORF">HU738_13500</name>
</gene>
<evidence type="ECO:0000256" key="1">
    <source>
        <dbReference type="SAM" id="MobiDB-lite"/>
    </source>
</evidence>
<feature type="chain" id="PRO_5043467649" evidence="2">
    <location>
        <begin position="21"/>
        <end position="1000"/>
    </location>
</feature>
<feature type="compositionally biased region" description="Polar residues" evidence="1">
    <location>
        <begin position="727"/>
        <end position="737"/>
    </location>
</feature>
<evidence type="ECO:0000259" key="3">
    <source>
        <dbReference type="Pfam" id="PF13283"/>
    </source>
</evidence>
<keyword evidence="2" id="KW-0732">Signal</keyword>
<sequence>MKPRLSLTLSGLLLCSTALATQAAPMSEFQRFTSYPFMERSYREAKKDNWAEVERLTRHVLSRVPNNDEARSLLVEALAHQRRYKDAEAMAEQLGNGSEYADALQELRLTWIEQDPPAASQVEGWLASVDGTQRVQLWQAYSLSLAKFGGAGKALEWLNQLPPRDDGRVLRLARANFAEQLRNWQETIDQLQPLADKGQLPSVDWQRLANAYVQQVDEKGLEKLLQSAPSAEVANQTRLAMANRAIAVGHNQLAQRWLQKLPTEQLQQPEQRQQLWELAREGDDAPLVRRLSNELQRPCLETVDWLSRRDPEVAREQFKDCPASADPRAYAVLKQRLYGDPVQPPQPRTAAEWERRYRQSGDLAALEQTTYLLLQQGQSEHARTLLEQAYARRQGRLTPSLLQRLGNLYARNDGPLNTQRMLGLIPRVDANTRAQLLGRLAENGQCDAVHRAIPANPTEAGQYRALGRCAMPDQPGEAVVYYQAAERLGDRGDRLPLAYALEAAGDSEAAQPIWRNLPASAWTDNARLTAARGALNAGDADAARRYWDAAAHNSADDWALGAAIAQRQGDLQAALGFQRQALAHNPRADHYYAAASTAQLAGDSAQSTAWLAEAVRQAPNQPRYRADYGMRLAGSPDKAQRLQSIPYLEHATHDFPEDYRLGETLALRYDEVENSAAARRELRRVIDVEENLVDGDDDYGSLEARKYRQRRAHESLSRRDTITLASTWSPAGTSTNDKFLDNGERSGTSRRAQSQNVQLAMWDHALGEEPSRNGSTLSVYGRVLFGGQSRTDYAQSMGTGVGLRYKPLGQANLNLYAELYHQRQIDDDHYSGLSLGQLLSPAKVGGNWGDLRHHAESSNDLLLRATASFLDQGDWRNDWRVDEDDWNERFLYLDAAWWTRAGDHAWLSRYQQGHAWKLPGNSPQTLMPYGFFEFSSQDPSNDWRQDARAGVGVRWQWWFDDDRYNAYRGSLKVRAEYQQSLGGNLYKSANGVLVGAEMTF</sequence>
<evidence type="ECO:0000256" key="2">
    <source>
        <dbReference type="SAM" id="SignalP"/>
    </source>
</evidence>
<evidence type="ECO:0000313" key="4">
    <source>
        <dbReference type="EMBL" id="MBC3471573.1"/>
    </source>
</evidence>
<dbReference type="NCBIfam" id="NF007302">
    <property type="entry name" value="PRK09782.1"/>
    <property type="match status" value="1"/>
</dbReference>